<dbReference type="EMBL" id="JAAOIV010000003">
    <property type="protein sequence ID" value="NHN55237.1"/>
    <property type="molecule type" value="Genomic_DNA"/>
</dbReference>
<comment type="subunit">
    <text evidence="7">NDH-1 is composed of 14 different subunits. Subunits NuoA, H, J, K, L, M, N constitute the membrane sector of the complex.</text>
</comment>
<proteinExistence type="inferred from homology"/>
<dbReference type="Gene3D" id="1.10.287.3510">
    <property type="match status" value="1"/>
</dbReference>
<comment type="subcellular location">
    <subcellularLocation>
        <location evidence="7">Cell membrane</location>
        <topology evidence="7">Multi-pass membrane protein</topology>
    </subcellularLocation>
    <subcellularLocation>
        <location evidence="1">Membrane</location>
        <topology evidence="1">Multi-pass membrane protein</topology>
    </subcellularLocation>
</comment>
<sequence>MIHAWLPAVLVAVLFGLGLYGVLARRNAVLVLIGVELMIAAAGLLLVTSGAVHPDPRRAGLTLTLFLITIAAAEIAVALGVVIAVFRARGDVDMSLATGETRVVDATDPNIPVMSQRDGA</sequence>
<reference evidence="8" key="1">
    <citation type="submission" date="2020-03" db="EMBL/GenBank/DDBJ databases">
        <title>Draft sequencing of Calidifontibacter sp. DB0510.</title>
        <authorList>
            <person name="Kim D.-U."/>
        </authorList>
    </citation>
    <scope>NUCLEOTIDE SEQUENCE</scope>
    <source>
        <strain evidence="8">DB0510</strain>
    </source>
</reference>
<evidence type="ECO:0000256" key="5">
    <source>
        <dbReference type="ARBA" id="ARBA00022989"/>
    </source>
</evidence>
<protein>
    <recommendedName>
        <fullName evidence="7">NADH-quinone oxidoreductase subunit K</fullName>
        <ecNumber evidence="7">7.1.1.-</ecNumber>
    </recommendedName>
    <alternativeName>
        <fullName evidence="7">NADH dehydrogenase I subunit K</fullName>
    </alternativeName>
    <alternativeName>
        <fullName evidence="7">NDH-1 subunit K</fullName>
    </alternativeName>
</protein>
<comment type="caution">
    <text evidence="8">The sequence shown here is derived from an EMBL/GenBank/DDBJ whole genome shotgun (WGS) entry which is preliminary data.</text>
</comment>
<keyword evidence="3 7" id="KW-0813">Transport</keyword>
<dbReference type="AlphaFoldDB" id="A0A967AZF3"/>
<dbReference type="EC" id="7.1.1.-" evidence="7"/>
<dbReference type="NCBIfam" id="NF004320">
    <property type="entry name" value="PRK05715.1-2"/>
    <property type="match status" value="1"/>
</dbReference>
<feature type="transmembrane region" description="Helical" evidence="7">
    <location>
        <begin position="64"/>
        <end position="86"/>
    </location>
</feature>
<dbReference type="GO" id="GO:0048038">
    <property type="term" value="F:quinone binding"/>
    <property type="evidence" value="ECO:0007669"/>
    <property type="project" value="UniProtKB-KW"/>
</dbReference>
<evidence type="ECO:0000256" key="2">
    <source>
        <dbReference type="ARBA" id="ARBA00010519"/>
    </source>
</evidence>
<comment type="similarity">
    <text evidence="2 7">Belongs to the complex I subunit 4L family.</text>
</comment>
<dbReference type="RefSeq" id="WP_166194386.1">
    <property type="nucleotide sequence ID" value="NZ_JAAOIV010000003.1"/>
</dbReference>
<dbReference type="InterPro" id="IPR001133">
    <property type="entry name" value="NADH_UbQ_OxRdtase_chain4L/K"/>
</dbReference>
<evidence type="ECO:0000313" key="8">
    <source>
        <dbReference type="EMBL" id="NHN55237.1"/>
    </source>
</evidence>
<organism evidence="8 9">
    <name type="scientific">Metallococcus carri</name>
    <dbReference type="NCBI Taxonomy" id="1656884"/>
    <lineage>
        <taxon>Bacteria</taxon>
        <taxon>Bacillati</taxon>
        <taxon>Actinomycetota</taxon>
        <taxon>Actinomycetes</taxon>
        <taxon>Micrococcales</taxon>
        <taxon>Dermacoccaceae</taxon>
        <taxon>Metallococcus</taxon>
    </lineage>
</organism>
<keyword evidence="4 7" id="KW-0812">Transmembrane</keyword>
<dbReference type="GO" id="GO:0050136">
    <property type="term" value="F:NADH dehydrogenase (quinone) (non-electrogenic) activity"/>
    <property type="evidence" value="ECO:0007669"/>
    <property type="project" value="UniProtKB-UniRule"/>
</dbReference>
<keyword evidence="7" id="KW-0874">Quinone</keyword>
<keyword evidence="7" id="KW-0520">NAD</keyword>
<name>A0A967AZF3_9MICO</name>
<keyword evidence="8" id="KW-0560">Oxidoreductase</keyword>
<dbReference type="PANTHER" id="PTHR11434:SF16">
    <property type="entry name" value="NADH-UBIQUINONE OXIDOREDUCTASE CHAIN 4L"/>
    <property type="match status" value="1"/>
</dbReference>
<keyword evidence="5 7" id="KW-1133">Transmembrane helix</keyword>
<gene>
    <name evidence="7 8" type="primary">nuoK</name>
    <name evidence="8" type="ORF">G9U51_05480</name>
</gene>
<dbReference type="GO" id="GO:0030964">
    <property type="term" value="C:NADH dehydrogenase complex"/>
    <property type="evidence" value="ECO:0007669"/>
    <property type="project" value="TreeGrafter"/>
</dbReference>
<dbReference type="Pfam" id="PF00420">
    <property type="entry name" value="Oxidored_q2"/>
    <property type="match status" value="1"/>
</dbReference>
<feature type="transmembrane region" description="Helical" evidence="7">
    <location>
        <begin position="30"/>
        <end position="52"/>
    </location>
</feature>
<keyword evidence="7" id="KW-1003">Cell membrane</keyword>
<evidence type="ECO:0000313" key="9">
    <source>
        <dbReference type="Proteomes" id="UP000744769"/>
    </source>
</evidence>
<dbReference type="Proteomes" id="UP000744769">
    <property type="component" value="Unassembled WGS sequence"/>
</dbReference>
<dbReference type="InterPro" id="IPR039428">
    <property type="entry name" value="NUOK/Mnh_C1-like"/>
</dbReference>
<evidence type="ECO:0000256" key="7">
    <source>
        <dbReference type="HAMAP-Rule" id="MF_01456"/>
    </source>
</evidence>
<evidence type="ECO:0000256" key="4">
    <source>
        <dbReference type="ARBA" id="ARBA00022692"/>
    </source>
</evidence>
<accession>A0A967AZF3</accession>
<keyword evidence="7" id="KW-1278">Translocase</keyword>
<dbReference type="HAMAP" id="MF_01456">
    <property type="entry name" value="NDH1_NuoK"/>
    <property type="match status" value="1"/>
</dbReference>
<keyword evidence="9" id="KW-1185">Reference proteome</keyword>
<keyword evidence="6 7" id="KW-0472">Membrane</keyword>
<dbReference type="GO" id="GO:0005886">
    <property type="term" value="C:plasma membrane"/>
    <property type="evidence" value="ECO:0007669"/>
    <property type="project" value="UniProtKB-SubCell"/>
</dbReference>
<evidence type="ECO:0000256" key="1">
    <source>
        <dbReference type="ARBA" id="ARBA00004141"/>
    </source>
</evidence>
<dbReference type="GO" id="GO:0042773">
    <property type="term" value="P:ATP synthesis coupled electron transport"/>
    <property type="evidence" value="ECO:0007669"/>
    <property type="project" value="InterPro"/>
</dbReference>
<dbReference type="PANTHER" id="PTHR11434">
    <property type="entry name" value="NADH-UBIQUINONE OXIDOREDUCTASE SUBUNIT ND4L"/>
    <property type="match status" value="1"/>
</dbReference>
<evidence type="ECO:0000256" key="3">
    <source>
        <dbReference type="ARBA" id="ARBA00022448"/>
    </source>
</evidence>
<comment type="catalytic activity">
    <reaction evidence="7">
        <text>a quinone + NADH + 5 H(+)(in) = a quinol + NAD(+) + 4 H(+)(out)</text>
        <dbReference type="Rhea" id="RHEA:57888"/>
        <dbReference type="ChEBI" id="CHEBI:15378"/>
        <dbReference type="ChEBI" id="CHEBI:24646"/>
        <dbReference type="ChEBI" id="CHEBI:57540"/>
        <dbReference type="ChEBI" id="CHEBI:57945"/>
        <dbReference type="ChEBI" id="CHEBI:132124"/>
    </reaction>
</comment>
<feature type="transmembrane region" description="Helical" evidence="7">
    <location>
        <begin position="6"/>
        <end position="23"/>
    </location>
</feature>
<evidence type="ECO:0000256" key="6">
    <source>
        <dbReference type="ARBA" id="ARBA00023136"/>
    </source>
</evidence>
<comment type="function">
    <text evidence="7">NDH-1 shuttles electrons from NADH, via FMN and iron-sulfur (Fe-S) centers, to quinones in the respiratory chain. The immediate electron acceptor for the enzyme in this species is believed to be a menaquinone. Couples the redox reaction to proton translocation (for every two electrons transferred, four hydrogen ions are translocated across the cytoplasmic membrane), and thus conserves the redox energy in a proton gradient.</text>
</comment>